<comment type="catalytic activity">
    <reaction evidence="7">
        <text>C-terminal L-cysteinyl-[HypE protein] + carbamoyl phosphate + ATP + H2O = C-terminal S-carboxamide-L-cysteinyl-[HypE protein] + AMP + phosphate + diphosphate + H(+)</text>
        <dbReference type="Rhea" id="RHEA:55636"/>
        <dbReference type="Rhea" id="RHEA-COMP:14247"/>
        <dbReference type="Rhea" id="RHEA-COMP:14392"/>
        <dbReference type="ChEBI" id="CHEBI:15377"/>
        <dbReference type="ChEBI" id="CHEBI:15378"/>
        <dbReference type="ChEBI" id="CHEBI:30616"/>
        <dbReference type="ChEBI" id="CHEBI:33019"/>
        <dbReference type="ChEBI" id="CHEBI:43474"/>
        <dbReference type="ChEBI" id="CHEBI:58228"/>
        <dbReference type="ChEBI" id="CHEBI:76913"/>
        <dbReference type="ChEBI" id="CHEBI:139126"/>
        <dbReference type="ChEBI" id="CHEBI:456215"/>
    </reaction>
</comment>
<dbReference type="Pfam" id="PF00708">
    <property type="entry name" value="Acylphosphatase"/>
    <property type="match status" value="1"/>
</dbReference>
<dbReference type="PROSITE" id="PS00150">
    <property type="entry name" value="ACYLPHOSPHATASE_1"/>
    <property type="match status" value="1"/>
</dbReference>
<dbReference type="PROSITE" id="PS51160">
    <property type="entry name" value="ACYLPHOSPHATASE_3"/>
    <property type="match status" value="1"/>
</dbReference>
<dbReference type="STRING" id="1073328.SAMN05216294_1526"/>
<evidence type="ECO:0000256" key="4">
    <source>
        <dbReference type="ARBA" id="ARBA00022723"/>
    </source>
</evidence>
<dbReference type="Pfam" id="PF22521">
    <property type="entry name" value="HypF_C_2"/>
    <property type="match status" value="1"/>
</dbReference>
<dbReference type="NCBIfam" id="TIGR00143">
    <property type="entry name" value="hypF"/>
    <property type="match status" value="1"/>
</dbReference>
<keyword evidence="5" id="KW-0863">Zinc-finger</keyword>
<reference evidence="13" key="1">
    <citation type="submission" date="2016-10" db="EMBL/GenBank/DDBJ databases">
        <authorList>
            <person name="Varghese N."/>
            <person name="Submissions S."/>
        </authorList>
    </citation>
    <scope>NUCLEOTIDE SEQUENCE [LARGE SCALE GENOMIC DNA]</scope>
    <source>
        <strain evidence="13">DSM 25030</strain>
    </source>
</reference>
<dbReference type="PIRSF" id="PIRSF006256">
    <property type="entry name" value="CMPcnvr_hdrg_mat"/>
    <property type="match status" value="1"/>
</dbReference>
<keyword evidence="3" id="KW-0436">Ligase</keyword>
<evidence type="ECO:0000313" key="12">
    <source>
        <dbReference type="EMBL" id="SDW05068.1"/>
    </source>
</evidence>
<dbReference type="GO" id="GO:0051604">
    <property type="term" value="P:protein maturation"/>
    <property type="evidence" value="ECO:0007669"/>
    <property type="project" value="TreeGrafter"/>
</dbReference>
<evidence type="ECO:0000256" key="6">
    <source>
        <dbReference type="ARBA" id="ARBA00022833"/>
    </source>
</evidence>
<comment type="similarity">
    <text evidence="2 8">Belongs to the carbamoyltransferase HypF family.</text>
</comment>
<dbReference type="InterPro" id="IPR011125">
    <property type="entry name" value="Znf_HypF"/>
</dbReference>
<dbReference type="InterPro" id="IPR004421">
    <property type="entry name" value="Carbamoyltransferase_HypF"/>
</dbReference>
<sequence>MPKTFKIVITGRVQGVGFRPHVFNLANTFQLNGTVSNNEEGVIIFITGDEDVVHSFYRLLTEHPPVASKIWEHHIAETKHKTFQGFSIVPSKKSGKLNLQLTPDFAICEDCKTEITDQTNRRYQYPFTTCVNCGPRWAITNTFPFERDHTNLVSFQMCPSCSKEYGDPKDRRFHSQTNTCPDCGIQLQLSKADGAIISAEYPIENVAKLIKEGNIVAIKNTSGYLLCSDANNADAVRSLRKRKNRPTKPFAILYPSLEILKSHLKTNTVEDETLASPESPIVILQKKDFKGELALSELAPGLNQLGVMLPYSGILHLLAKELEIPIVATSGNIHASPIISDEKIAHRELFNVADYFLDHNLKITNPQDDSVIKFSSRNKEKIIFRRSRGLAPNFDIKIKKDKKILAMGGHLKSTLAFLPNNYLYISQYLGNLDHFDVFDRYIQTAEKFMELFEEHPEVVLVDKHPSYNSSRHGIELAKKLNSELYQIQHHKAHFASVLGEYQLFKKKSPILGVVWDGTGYGDDAQIWGGEFFSYQEGTMEHVGQFGYYDWLAGDKMAKEPRISFFSLANEKMQDEISAKFSKQEIAIYNHLKKKEVLKTSSVGRLFDAVASLLGICDYNTYEGEAAILLENQITDYKLSQCKSYCPEITNGIVPTKELFNNLYVDFKNGRPKEEIILNFIFSLAMIVIKMANQNKIKKIAMSGGVFQNTTLVDMLKELAGAEYELYFNRNLSPNDENISFGQLMYHQHIKN</sequence>
<evidence type="ECO:0000256" key="9">
    <source>
        <dbReference type="PROSITE-ProRule" id="PRU00520"/>
    </source>
</evidence>
<keyword evidence="13" id="KW-1185">Reference proteome</keyword>
<name>A0A1H2QE34_9FLAO</name>
<dbReference type="EC" id="6.2.-.-" evidence="8"/>
<evidence type="ECO:0000256" key="2">
    <source>
        <dbReference type="ARBA" id="ARBA00008097"/>
    </source>
</evidence>
<dbReference type="SUPFAM" id="SSF53067">
    <property type="entry name" value="Actin-like ATPase domain"/>
    <property type="match status" value="1"/>
</dbReference>
<dbReference type="InterPro" id="IPR051060">
    <property type="entry name" value="Carbamoyltrans_HypF-like"/>
</dbReference>
<dbReference type="EMBL" id="FNMY01000001">
    <property type="protein sequence ID" value="SDW05068.1"/>
    <property type="molecule type" value="Genomic_DNA"/>
</dbReference>
<dbReference type="PANTHER" id="PTHR42959:SF1">
    <property type="entry name" value="CARBAMOYLTRANSFERASE HYPF"/>
    <property type="match status" value="1"/>
</dbReference>
<dbReference type="SUPFAM" id="SSF54975">
    <property type="entry name" value="Acylphosphatase/BLUF domain-like"/>
    <property type="match status" value="1"/>
</dbReference>
<dbReference type="GO" id="GO:0016743">
    <property type="term" value="F:carboxyl- or carbamoyltransferase activity"/>
    <property type="evidence" value="ECO:0007669"/>
    <property type="project" value="UniProtKB-UniRule"/>
</dbReference>
<feature type="active site" evidence="9">
    <location>
        <position position="19"/>
    </location>
</feature>
<accession>A0A1H2QE34</accession>
<dbReference type="InterPro" id="IPR043129">
    <property type="entry name" value="ATPase_NBD"/>
</dbReference>
<dbReference type="PROSITE" id="PS51163">
    <property type="entry name" value="YRDC"/>
    <property type="match status" value="1"/>
</dbReference>
<dbReference type="Proteomes" id="UP000199592">
    <property type="component" value="Unassembled WGS sequence"/>
</dbReference>
<dbReference type="GO" id="GO:0003998">
    <property type="term" value="F:acylphosphatase activity"/>
    <property type="evidence" value="ECO:0007669"/>
    <property type="project" value="UniProtKB-EC"/>
</dbReference>
<dbReference type="RefSeq" id="WP_175443731.1">
    <property type="nucleotide sequence ID" value="NZ_FNKI01000002.1"/>
</dbReference>
<feature type="domain" description="YrdC-like" evidence="11">
    <location>
        <begin position="200"/>
        <end position="389"/>
    </location>
</feature>
<dbReference type="InterPro" id="IPR006070">
    <property type="entry name" value="Sua5-like_dom"/>
</dbReference>
<keyword evidence="9" id="KW-0378">Hydrolase</keyword>
<dbReference type="AlphaFoldDB" id="A0A1H2QE34"/>
<dbReference type="Gene3D" id="3.90.870.50">
    <property type="match status" value="1"/>
</dbReference>
<proteinExistence type="inferred from homology"/>
<evidence type="ECO:0000313" key="13">
    <source>
        <dbReference type="Proteomes" id="UP000199592"/>
    </source>
</evidence>
<dbReference type="Gene3D" id="3.30.420.40">
    <property type="match status" value="1"/>
</dbReference>
<gene>
    <name evidence="12" type="ORF">SAMN04487892_0177</name>
</gene>
<dbReference type="Gene3D" id="3.30.110.120">
    <property type="match status" value="1"/>
</dbReference>
<dbReference type="GO" id="GO:0003725">
    <property type="term" value="F:double-stranded RNA binding"/>
    <property type="evidence" value="ECO:0007669"/>
    <property type="project" value="InterPro"/>
</dbReference>
<dbReference type="InterPro" id="IPR055128">
    <property type="entry name" value="HypF_C_2"/>
</dbReference>
<protein>
    <recommendedName>
        <fullName evidence="8">Carbamoyltransferase</fullName>
        <ecNumber evidence="8">6.2.-.-</ecNumber>
    </recommendedName>
</protein>
<dbReference type="Pfam" id="PF17788">
    <property type="entry name" value="HypF_C"/>
    <property type="match status" value="1"/>
</dbReference>
<feature type="domain" description="Acylphosphatase-like" evidence="10">
    <location>
        <begin position="4"/>
        <end position="90"/>
    </location>
</feature>
<evidence type="ECO:0000256" key="5">
    <source>
        <dbReference type="ARBA" id="ARBA00022771"/>
    </source>
</evidence>
<dbReference type="GO" id="GO:0008270">
    <property type="term" value="F:zinc ion binding"/>
    <property type="evidence" value="ECO:0007669"/>
    <property type="project" value="UniProtKB-KW"/>
</dbReference>
<keyword evidence="4" id="KW-0479">Metal-binding</keyword>
<dbReference type="InterPro" id="IPR017968">
    <property type="entry name" value="Acylphosphatase_CS"/>
</dbReference>
<dbReference type="InterPro" id="IPR041440">
    <property type="entry name" value="HypF_C"/>
</dbReference>
<keyword evidence="6" id="KW-0862">Zinc</keyword>
<dbReference type="SUPFAM" id="SSF55821">
    <property type="entry name" value="YrdC/RibB"/>
    <property type="match status" value="1"/>
</dbReference>
<organism evidence="12 13">
    <name type="scientific">Flagellimonas zhangzhouensis</name>
    <dbReference type="NCBI Taxonomy" id="1073328"/>
    <lineage>
        <taxon>Bacteria</taxon>
        <taxon>Pseudomonadati</taxon>
        <taxon>Bacteroidota</taxon>
        <taxon>Flavobacteriia</taxon>
        <taxon>Flavobacteriales</taxon>
        <taxon>Flavobacteriaceae</taxon>
        <taxon>Flagellimonas</taxon>
    </lineage>
</organism>
<evidence type="ECO:0000256" key="3">
    <source>
        <dbReference type="ARBA" id="ARBA00022598"/>
    </source>
</evidence>
<comment type="pathway">
    <text evidence="1">Protein modification; [NiFe] hydrogenase maturation.</text>
</comment>
<dbReference type="Pfam" id="PF01300">
    <property type="entry name" value="Sua5_yciO_yrdC"/>
    <property type="match status" value="1"/>
</dbReference>
<dbReference type="GO" id="GO:0016874">
    <property type="term" value="F:ligase activity"/>
    <property type="evidence" value="ECO:0007669"/>
    <property type="project" value="UniProtKB-UniRule"/>
</dbReference>
<dbReference type="InterPro" id="IPR017945">
    <property type="entry name" value="DHBP_synth_RibB-like_a/b_dom"/>
</dbReference>
<feature type="active site" evidence="9">
    <location>
        <position position="37"/>
    </location>
</feature>
<dbReference type="PANTHER" id="PTHR42959">
    <property type="entry name" value="CARBAMOYLTRANSFERASE"/>
    <property type="match status" value="1"/>
</dbReference>
<evidence type="ECO:0000259" key="10">
    <source>
        <dbReference type="PROSITE" id="PS51160"/>
    </source>
</evidence>
<dbReference type="InterPro" id="IPR036046">
    <property type="entry name" value="Acylphosphatase-like_dom_sf"/>
</dbReference>
<dbReference type="Gene3D" id="3.30.420.360">
    <property type="match status" value="1"/>
</dbReference>
<dbReference type="Pfam" id="PF07503">
    <property type="entry name" value="zf-HYPF"/>
    <property type="match status" value="2"/>
</dbReference>
<evidence type="ECO:0000256" key="8">
    <source>
        <dbReference type="PIRNR" id="PIRNR006256"/>
    </source>
</evidence>
<dbReference type="UniPathway" id="UPA00335"/>
<dbReference type="InterPro" id="IPR001792">
    <property type="entry name" value="Acylphosphatase-like_dom"/>
</dbReference>
<evidence type="ECO:0000256" key="1">
    <source>
        <dbReference type="ARBA" id="ARBA00004711"/>
    </source>
</evidence>
<comment type="catalytic activity">
    <reaction evidence="9">
        <text>an acyl phosphate + H2O = a carboxylate + phosphate + H(+)</text>
        <dbReference type="Rhea" id="RHEA:14965"/>
        <dbReference type="ChEBI" id="CHEBI:15377"/>
        <dbReference type="ChEBI" id="CHEBI:15378"/>
        <dbReference type="ChEBI" id="CHEBI:29067"/>
        <dbReference type="ChEBI" id="CHEBI:43474"/>
        <dbReference type="ChEBI" id="CHEBI:59918"/>
        <dbReference type="EC" id="3.6.1.7"/>
    </reaction>
</comment>
<evidence type="ECO:0000256" key="7">
    <source>
        <dbReference type="ARBA" id="ARBA00048220"/>
    </source>
</evidence>
<evidence type="ECO:0000259" key="11">
    <source>
        <dbReference type="PROSITE" id="PS51163"/>
    </source>
</evidence>